<evidence type="ECO:0000313" key="3">
    <source>
        <dbReference type="Proteomes" id="UP001296873"/>
    </source>
</evidence>
<gene>
    <name evidence="2" type="ORF">CKO28_21085</name>
</gene>
<proteinExistence type="predicted"/>
<keyword evidence="3" id="KW-1185">Reference proteome</keyword>
<accession>A0ABS1DKR2</accession>
<reference evidence="2 3" key="1">
    <citation type="journal article" date="2020" name="Microorganisms">
        <title>Osmotic Adaptation and Compatible Solute Biosynthesis of Phototrophic Bacteria as Revealed from Genome Analyses.</title>
        <authorList>
            <person name="Imhoff J.F."/>
            <person name="Rahn T."/>
            <person name="Kunzel S."/>
            <person name="Keller A."/>
            <person name="Neulinger S.C."/>
        </authorList>
    </citation>
    <scope>NUCLEOTIDE SEQUENCE [LARGE SCALE GENOMIC DNA]</scope>
    <source>
        <strain evidence="2 3">DSM 9895</strain>
    </source>
</reference>
<dbReference type="RefSeq" id="WP_200342886.1">
    <property type="nucleotide sequence ID" value="NZ_NRRL01000099.1"/>
</dbReference>
<dbReference type="Proteomes" id="UP001296873">
    <property type="component" value="Unassembled WGS sequence"/>
</dbReference>
<dbReference type="EMBL" id="NRRL01000099">
    <property type="protein sequence ID" value="MBK1670522.1"/>
    <property type="molecule type" value="Genomic_DNA"/>
</dbReference>
<protein>
    <submittedName>
        <fullName evidence="2">Uncharacterized protein</fullName>
    </submittedName>
</protein>
<evidence type="ECO:0000256" key="1">
    <source>
        <dbReference type="SAM" id="MobiDB-lite"/>
    </source>
</evidence>
<name>A0ABS1DKR2_9PROT</name>
<comment type="caution">
    <text evidence="2">The sequence shown here is derived from an EMBL/GenBank/DDBJ whole genome shotgun (WGS) entry which is preliminary data.</text>
</comment>
<organism evidence="2 3">
    <name type="scientific">Rhodovibrio sodomensis</name>
    <dbReference type="NCBI Taxonomy" id="1088"/>
    <lineage>
        <taxon>Bacteria</taxon>
        <taxon>Pseudomonadati</taxon>
        <taxon>Pseudomonadota</taxon>
        <taxon>Alphaproteobacteria</taxon>
        <taxon>Rhodospirillales</taxon>
        <taxon>Rhodovibrionaceae</taxon>
        <taxon>Rhodovibrio</taxon>
    </lineage>
</organism>
<sequence length="180" mass="18805">MAAMHADAFQGCATRDLASGAQFTVWCLRTRLVCKRKGDDPRPRIDHGFQVADVPEAARDFDQIFDWLDGAAVRPVAIGCFCCKQVSPDEAQVLAALAAAQAGDRAGCERGLGSLLSAVAAHEATRAAMRLAHALNAVDLPVGVDRERAPRAAVPKAANDPPGTARSWPAATAPGSAAVH</sequence>
<evidence type="ECO:0000313" key="2">
    <source>
        <dbReference type="EMBL" id="MBK1670522.1"/>
    </source>
</evidence>
<feature type="region of interest" description="Disordered" evidence="1">
    <location>
        <begin position="151"/>
        <end position="180"/>
    </location>
</feature>